<feature type="signal peptide" evidence="2">
    <location>
        <begin position="1"/>
        <end position="25"/>
    </location>
</feature>
<keyword evidence="2" id="KW-0732">Signal</keyword>
<dbReference type="EMBL" id="WNKQ01000006">
    <property type="protein sequence ID" value="KAF5850632.1"/>
    <property type="molecule type" value="Genomic_DNA"/>
</dbReference>
<keyword evidence="1" id="KW-1133">Transmembrane helix</keyword>
<comment type="caution">
    <text evidence="3">The sequence shown here is derived from an EMBL/GenBank/DDBJ whole genome shotgun (WGS) entry which is preliminary data.</text>
</comment>
<reference evidence="3" key="1">
    <citation type="submission" date="2019-11" db="EMBL/GenBank/DDBJ databases">
        <title>Bipolaris sorokiniana Genome sequencing.</title>
        <authorList>
            <person name="Wang H."/>
        </authorList>
    </citation>
    <scope>NUCLEOTIDE SEQUENCE</scope>
</reference>
<dbReference type="Proteomes" id="UP000624244">
    <property type="component" value="Unassembled WGS sequence"/>
</dbReference>
<protein>
    <submittedName>
        <fullName evidence="3">Uncharacterized protein</fullName>
    </submittedName>
</protein>
<name>A0A8H5ZJW1_COCSA</name>
<evidence type="ECO:0000313" key="4">
    <source>
        <dbReference type="Proteomes" id="UP000624244"/>
    </source>
</evidence>
<proteinExistence type="predicted"/>
<gene>
    <name evidence="3" type="ORF">GGP41_010306</name>
</gene>
<feature type="transmembrane region" description="Helical" evidence="1">
    <location>
        <begin position="117"/>
        <end position="140"/>
    </location>
</feature>
<organism evidence="3 4">
    <name type="scientific">Cochliobolus sativus</name>
    <name type="common">Common root rot and spot blotch fungus</name>
    <name type="synonym">Bipolaris sorokiniana</name>
    <dbReference type="NCBI Taxonomy" id="45130"/>
    <lineage>
        <taxon>Eukaryota</taxon>
        <taxon>Fungi</taxon>
        <taxon>Dikarya</taxon>
        <taxon>Ascomycota</taxon>
        <taxon>Pezizomycotina</taxon>
        <taxon>Dothideomycetes</taxon>
        <taxon>Pleosporomycetidae</taxon>
        <taxon>Pleosporales</taxon>
        <taxon>Pleosporineae</taxon>
        <taxon>Pleosporaceae</taxon>
        <taxon>Bipolaris</taxon>
    </lineage>
</organism>
<sequence length="382" mass="43118">MWPAKIIPALFSALLWQAILPPAHVVDVVEVTTLVVQVTRVYSTITVTQTVGTPTTAIDHALPITTSTPLPPAARPMLGPYNYPPSNESLAHDQTSSTSLVLEECVYLLSSLAVPQYSVLDMIIGIFMATSLVLFVWKILIPLIKLRIRNLIRIWPRTMEFFCITVQVIFGLDEEDVLWAAWMTCYKYFLGCILRALCEVDQSVRMLFGYIQITKLSIQVVCMRCVIFAFQIFGVDLKKGKPNGWVTEERLAQAQSQSKPVLYQDSPNSLMLGNKCVGYRSTIMELVHDNNYFRLVLCSMLNAHYNIANGKQPNALDGDHPYRTTLIKFNPVADKKTGLYIGYKGGTLRREDTLNKVYCVNVESLAKRIEHEPHRMAAILQR</sequence>
<evidence type="ECO:0000256" key="1">
    <source>
        <dbReference type="SAM" id="Phobius"/>
    </source>
</evidence>
<keyword evidence="1" id="KW-0812">Transmembrane</keyword>
<accession>A0A8H5ZJW1</accession>
<evidence type="ECO:0000256" key="2">
    <source>
        <dbReference type="SAM" id="SignalP"/>
    </source>
</evidence>
<dbReference type="AlphaFoldDB" id="A0A8H5ZJW1"/>
<keyword evidence="1" id="KW-0472">Membrane</keyword>
<evidence type="ECO:0000313" key="3">
    <source>
        <dbReference type="EMBL" id="KAF5850632.1"/>
    </source>
</evidence>
<feature type="chain" id="PRO_5034986600" evidence="2">
    <location>
        <begin position="26"/>
        <end position="382"/>
    </location>
</feature>